<protein>
    <submittedName>
        <fullName evidence="8">RagB/SusD domain protein</fullName>
    </submittedName>
</protein>
<organism evidence="8 9">
    <name type="scientific">Pseudopedobacter saltans (strain ATCC 51119 / DSM 12145 / JCM 21818 / CCUG 39354 / LMG 10337 / NBRC 100064 / NCIMB 13643)</name>
    <name type="common">Pedobacter saltans</name>
    <dbReference type="NCBI Taxonomy" id="762903"/>
    <lineage>
        <taxon>Bacteria</taxon>
        <taxon>Pseudomonadati</taxon>
        <taxon>Bacteroidota</taxon>
        <taxon>Sphingobacteriia</taxon>
        <taxon>Sphingobacteriales</taxon>
        <taxon>Sphingobacteriaceae</taxon>
        <taxon>Pseudopedobacter</taxon>
    </lineage>
</organism>
<keyword evidence="5" id="KW-0998">Cell outer membrane</keyword>
<dbReference type="STRING" id="762903.Pedsa_0629"/>
<feature type="domain" description="RagB/SusD" evidence="6">
    <location>
        <begin position="332"/>
        <end position="528"/>
    </location>
</feature>
<evidence type="ECO:0000259" key="6">
    <source>
        <dbReference type="Pfam" id="PF07980"/>
    </source>
</evidence>
<name>F0S7Y4_PSESL</name>
<evidence type="ECO:0000256" key="1">
    <source>
        <dbReference type="ARBA" id="ARBA00004442"/>
    </source>
</evidence>
<evidence type="ECO:0000313" key="8">
    <source>
        <dbReference type="EMBL" id="ADY51205.1"/>
    </source>
</evidence>
<feature type="domain" description="SusD-like N-terminal" evidence="7">
    <location>
        <begin position="61"/>
        <end position="244"/>
    </location>
</feature>
<keyword evidence="3" id="KW-0732">Signal</keyword>
<keyword evidence="9" id="KW-1185">Reference proteome</keyword>
<dbReference type="Proteomes" id="UP000000310">
    <property type="component" value="Chromosome"/>
</dbReference>
<dbReference type="PROSITE" id="PS51257">
    <property type="entry name" value="PROKAR_LIPOPROTEIN"/>
    <property type="match status" value="1"/>
</dbReference>
<dbReference type="SUPFAM" id="SSF48452">
    <property type="entry name" value="TPR-like"/>
    <property type="match status" value="1"/>
</dbReference>
<evidence type="ECO:0000256" key="2">
    <source>
        <dbReference type="ARBA" id="ARBA00006275"/>
    </source>
</evidence>
<evidence type="ECO:0000256" key="3">
    <source>
        <dbReference type="ARBA" id="ARBA00022729"/>
    </source>
</evidence>
<proteinExistence type="inferred from homology"/>
<accession>F0S7Y4</accession>
<dbReference type="InterPro" id="IPR011990">
    <property type="entry name" value="TPR-like_helical_dom_sf"/>
</dbReference>
<dbReference type="AlphaFoldDB" id="F0S7Y4"/>
<comment type="subcellular location">
    <subcellularLocation>
        <location evidence="1">Cell outer membrane</location>
    </subcellularLocation>
</comment>
<evidence type="ECO:0000313" key="9">
    <source>
        <dbReference type="Proteomes" id="UP000000310"/>
    </source>
</evidence>
<dbReference type="Gene3D" id="1.25.40.390">
    <property type="match status" value="1"/>
</dbReference>
<dbReference type="Pfam" id="PF14322">
    <property type="entry name" value="SusD-like_3"/>
    <property type="match status" value="1"/>
</dbReference>
<reference evidence="9" key="2">
    <citation type="submission" date="2011-02" db="EMBL/GenBank/DDBJ databases">
        <title>The complete genome of Pedobacter saltans DSM 12145.</title>
        <authorList>
            <consortium name="US DOE Joint Genome Institute (JGI-PGF)"/>
            <person name="Lucas S."/>
            <person name="Copeland A."/>
            <person name="Lapidus A."/>
            <person name="Bruce D."/>
            <person name="Goodwin L."/>
            <person name="Pitluck S."/>
            <person name="Kyrpides N."/>
            <person name="Mavromatis K."/>
            <person name="Pagani I."/>
            <person name="Ivanova N."/>
            <person name="Ovchinnikova G."/>
            <person name="Lu M."/>
            <person name="Detter J.C."/>
            <person name="Han C."/>
            <person name="Land M."/>
            <person name="Hauser L."/>
            <person name="Markowitz V."/>
            <person name="Cheng J.-F."/>
            <person name="Hugenholtz P."/>
            <person name="Woyke T."/>
            <person name="Wu D."/>
            <person name="Tindall B."/>
            <person name="Pomrenke H.G."/>
            <person name="Brambilla E."/>
            <person name="Klenk H.-P."/>
            <person name="Eisen J.A."/>
        </authorList>
    </citation>
    <scope>NUCLEOTIDE SEQUENCE [LARGE SCALE GENOMIC DNA]</scope>
    <source>
        <strain evidence="9">ATCC 51119 / DSM 12145 / JCM 21818 / LMG 10337 / NBRC 100064 / NCIMB 13643</strain>
    </source>
</reference>
<dbReference type="OrthoDB" id="993981at2"/>
<keyword evidence="4" id="KW-0472">Membrane</keyword>
<dbReference type="InterPro" id="IPR012944">
    <property type="entry name" value="SusD_RagB_dom"/>
</dbReference>
<gene>
    <name evidence="8" type="ordered locus">Pedsa_0629</name>
</gene>
<evidence type="ECO:0000256" key="4">
    <source>
        <dbReference type="ARBA" id="ARBA00023136"/>
    </source>
</evidence>
<dbReference type="eggNOG" id="COG0702">
    <property type="taxonomic scope" value="Bacteria"/>
</dbReference>
<dbReference type="GO" id="GO:0009279">
    <property type="term" value="C:cell outer membrane"/>
    <property type="evidence" value="ECO:0007669"/>
    <property type="project" value="UniProtKB-SubCell"/>
</dbReference>
<evidence type="ECO:0000259" key="7">
    <source>
        <dbReference type="Pfam" id="PF14322"/>
    </source>
</evidence>
<dbReference type="CDD" id="cd08977">
    <property type="entry name" value="SusD"/>
    <property type="match status" value="1"/>
</dbReference>
<dbReference type="RefSeq" id="WP_013631706.1">
    <property type="nucleotide sequence ID" value="NC_015177.1"/>
</dbReference>
<comment type="similarity">
    <text evidence="2">Belongs to the SusD family.</text>
</comment>
<dbReference type="KEGG" id="psn:Pedsa_0629"/>
<reference evidence="8 9" key="1">
    <citation type="journal article" date="2011" name="Stand. Genomic Sci.">
        <title>Complete genome sequence of the gliding, heparinolytic Pedobacter saltans type strain (113).</title>
        <authorList>
            <person name="Liolios K."/>
            <person name="Sikorski J."/>
            <person name="Lu M."/>
            <person name="Nolan M."/>
            <person name="Lapidus A."/>
            <person name="Lucas S."/>
            <person name="Hammon N."/>
            <person name="Deshpande S."/>
            <person name="Cheng J.F."/>
            <person name="Tapia R."/>
            <person name="Han C."/>
            <person name="Goodwin L."/>
            <person name="Pitluck S."/>
            <person name="Huntemann M."/>
            <person name="Ivanova N."/>
            <person name="Pagani I."/>
            <person name="Mavromatis K."/>
            <person name="Ovchinikova G."/>
            <person name="Pati A."/>
            <person name="Chen A."/>
            <person name="Palaniappan K."/>
            <person name="Land M."/>
            <person name="Hauser L."/>
            <person name="Brambilla E.M."/>
            <person name="Kotsyurbenko O."/>
            <person name="Rohde M."/>
            <person name="Tindall B.J."/>
            <person name="Abt B."/>
            <person name="Goker M."/>
            <person name="Detter J.C."/>
            <person name="Woyke T."/>
            <person name="Bristow J."/>
            <person name="Eisen J.A."/>
            <person name="Markowitz V."/>
            <person name="Hugenholtz P."/>
            <person name="Klenk H.P."/>
            <person name="Kyrpides N.C."/>
        </authorList>
    </citation>
    <scope>NUCLEOTIDE SEQUENCE [LARGE SCALE GENOMIC DNA]</scope>
    <source>
        <strain evidence="9">ATCC 51119 / DSM 12145 / JCM 21818 / LMG 10337 / NBRC 100064 / NCIMB 13643</strain>
    </source>
</reference>
<dbReference type="Pfam" id="PF07980">
    <property type="entry name" value="SusD_RagB"/>
    <property type="match status" value="1"/>
</dbReference>
<dbReference type="EMBL" id="CP002545">
    <property type="protein sequence ID" value="ADY51205.1"/>
    <property type="molecule type" value="Genomic_DNA"/>
</dbReference>
<evidence type="ECO:0000256" key="5">
    <source>
        <dbReference type="ARBA" id="ARBA00023237"/>
    </source>
</evidence>
<dbReference type="HOGENOM" id="CLU_015553_1_4_10"/>
<dbReference type="InterPro" id="IPR033985">
    <property type="entry name" value="SusD-like_N"/>
</dbReference>
<sequence length="528" mass="59450">MNKILKHNKKLLASIFLSVSLVSCQKSIDLQPISNVGAEDYYKNFNEVSSALTGCYSGLHKPLYNEWMFTELRSDNSKQGVPNSTNVANAELNALDMFTLNPFHERVYDYWLDTYNNIRAINYVLRSLGVKYENKEIVVSNGTAEMSDVQRNKIMGEALFLRAYHYFNLVRLFGGVFLVDKPVSPQEAKLIQRSSVNDLYDFIVADLKKANEVFPHLTFATIPQADLGRANIWSSKSLLAKVYLTLGQKNESLILLNDVINNSGYGLVSSYSDVFSISNEMNKEIIFAIRYKAGGLGLGSPFANLFAPTGSGNAVVNNDGNGYNFPTEEMKTIYKVGDLRKDVTIAQYTATRPYVKKFLSQVSLRYDAENDFPIIRYSDILLMKAEALGYDNADGESVALINQVRTRAGALDYGSNTDFAGKLYKYPSSGTESLSNAESFRKALLNERRIEFAFENQRYFDIMRQSDAVEIIKNHFAEEFANHYVNIIPPITLSALQANVTKDRLLLPIPQKERDKNDQIDIGQNPGY</sequence>